<dbReference type="AlphaFoldDB" id="A0A917WUY8"/>
<dbReference type="Proteomes" id="UP000642070">
    <property type="component" value="Unassembled WGS sequence"/>
</dbReference>
<evidence type="ECO:0000313" key="2">
    <source>
        <dbReference type="Proteomes" id="UP000642070"/>
    </source>
</evidence>
<proteinExistence type="predicted"/>
<reference evidence="1" key="2">
    <citation type="submission" date="2020-09" db="EMBL/GenBank/DDBJ databases">
        <authorList>
            <person name="Sun Q."/>
            <person name="Ohkuma M."/>
        </authorList>
    </citation>
    <scope>NUCLEOTIDE SEQUENCE</scope>
    <source>
        <strain evidence="1">JCM 19831</strain>
    </source>
</reference>
<protein>
    <submittedName>
        <fullName evidence="1">Uncharacterized protein</fullName>
    </submittedName>
</protein>
<dbReference type="EMBL" id="BMPI01000015">
    <property type="protein sequence ID" value="GGM30447.1"/>
    <property type="molecule type" value="Genomic_DNA"/>
</dbReference>
<sequence>MQQRLVAAVQAEQELGRAVAAPAPDEEPAAEVHGAASIVGMPPTYRGWIGPSSPVYAVSGAAALGAGHRNCS</sequence>
<reference evidence="1" key="1">
    <citation type="journal article" date="2014" name="Int. J. Syst. Evol. Microbiol.">
        <title>Complete genome sequence of Corynebacterium casei LMG S-19264T (=DSM 44701T), isolated from a smear-ripened cheese.</title>
        <authorList>
            <consortium name="US DOE Joint Genome Institute (JGI-PGF)"/>
            <person name="Walter F."/>
            <person name="Albersmeier A."/>
            <person name="Kalinowski J."/>
            <person name="Ruckert C."/>
        </authorList>
    </citation>
    <scope>NUCLEOTIDE SEQUENCE</scope>
    <source>
        <strain evidence="1">JCM 19831</strain>
    </source>
</reference>
<gene>
    <name evidence="1" type="ORF">GCM10007977_034690</name>
</gene>
<accession>A0A917WUY8</accession>
<organism evidence="1 2">
    <name type="scientific">Dactylosporangium sucinum</name>
    <dbReference type="NCBI Taxonomy" id="1424081"/>
    <lineage>
        <taxon>Bacteria</taxon>
        <taxon>Bacillati</taxon>
        <taxon>Actinomycetota</taxon>
        <taxon>Actinomycetes</taxon>
        <taxon>Micromonosporales</taxon>
        <taxon>Micromonosporaceae</taxon>
        <taxon>Dactylosporangium</taxon>
    </lineage>
</organism>
<name>A0A917WUY8_9ACTN</name>
<comment type="caution">
    <text evidence="1">The sequence shown here is derived from an EMBL/GenBank/DDBJ whole genome shotgun (WGS) entry which is preliminary data.</text>
</comment>
<evidence type="ECO:0000313" key="1">
    <source>
        <dbReference type="EMBL" id="GGM30447.1"/>
    </source>
</evidence>
<keyword evidence="2" id="KW-1185">Reference proteome</keyword>